<accession>A0A127AWS9</accession>
<gene>
    <name evidence="1" type="ORF">SP15_263</name>
</gene>
<protein>
    <submittedName>
        <fullName evidence="1">Uncharacterized protein</fullName>
    </submittedName>
</protein>
<sequence length="90" mass="10507">MANETENKEYYRFMLLRNKGIAARGDLYYAEELGRALNNGFELADFIELSNEDARLVSNWFMDRDHDSDPDNPSEEFTANIESMIKKYGK</sequence>
<reference evidence="1 2" key="1">
    <citation type="submission" date="2015-08" db="EMBL/GenBank/DDBJ databases">
        <authorList>
            <person name="Babu N.S."/>
            <person name="Beckwith C.J."/>
            <person name="Beseler K.G."/>
            <person name="Brison A."/>
            <person name="Carone J.V."/>
            <person name="Caskin T.P."/>
            <person name="Diamond M."/>
            <person name="Durham M.E."/>
            <person name="Foxe J.M."/>
            <person name="Go M."/>
            <person name="Henderson B.A."/>
            <person name="Jones I.B."/>
            <person name="McGettigan J.A."/>
            <person name="Micheletti S.J."/>
            <person name="Nasrallah M.E."/>
            <person name="Ortiz D."/>
            <person name="Piller C.R."/>
            <person name="Privatt S.R."/>
            <person name="Schneider S.L."/>
            <person name="Sharp S."/>
            <person name="Smith T.C."/>
            <person name="Stanton J.D."/>
            <person name="Ullery H.E."/>
            <person name="Wilson R.J."/>
            <person name="Serrano M.G."/>
            <person name="Buck G."/>
            <person name="Lee V."/>
            <person name="Wang Y."/>
            <person name="Carvalho R."/>
            <person name="Voegtly L."/>
            <person name="Shi R."/>
            <person name="Duckworth R."/>
            <person name="Johnson A."/>
            <person name="Loviza R."/>
            <person name="Walstead R."/>
            <person name="Shah Z."/>
            <person name="Kiflezghi M."/>
            <person name="Wade K."/>
            <person name="Ball S.L."/>
            <person name="Bradley K.W."/>
            <person name="Asai D.J."/>
            <person name="Bowman C.A."/>
            <person name="Russell D.A."/>
            <person name="Pope W.H."/>
            <person name="Jacobs-Sera D."/>
            <person name="Hendrix R.W."/>
            <person name="Hatfull G.F."/>
        </authorList>
    </citation>
    <scope>NUCLEOTIDE SEQUENCE [LARGE SCALE GENOMIC DNA]</scope>
</reference>
<evidence type="ECO:0000313" key="1">
    <source>
        <dbReference type="EMBL" id="AMM45070.1"/>
    </source>
</evidence>
<keyword evidence="2" id="KW-1185">Reference proteome</keyword>
<proteinExistence type="predicted"/>
<dbReference type="KEGG" id="vg:29125438"/>
<organism evidence="1 2">
    <name type="scientific">Bacillus phage SP-15</name>
    <dbReference type="NCBI Taxonomy" id="1792032"/>
    <lineage>
        <taxon>Viruses</taxon>
        <taxon>Duplodnaviria</taxon>
        <taxon>Heunggongvirae</taxon>
        <taxon>Uroviricota</taxon>
        <taxon>Caudoviricetes</taxon>
        <taxon>Thornevirus</taxon>
        <taxon>Thornevirus SP15</taxon>
    </lineage>
</organism>
<dbReference type="GeneID" id="29125438"/>
<dbReference type="EMBL" id="KT624200">
    <property type="protein sequence ID" value="AMM45070.1"/>
    <property type="molecule type" value="Genomic_DNA"/>
</dbReference>
<evidence type="ECO:0000313" key="2">
    <source>
        <dbReference type="Proteomes" id="UP000203261"/>
    </source>
</evidence>
<name>A0A127AWS9_9CAUD</name>
<dbReference type="RefSeq" id="YP_009302659.1">
    <property type="nucleotide sequence ID" value="NC_031245.1"/>
</dbReference>
<dbReference type="Proteomes" id="UP000203261">
    <property type="component" value="Segment"/>
</dbReference>